<dbReference type="Proteomes" id="UP001202328">
    <property type="component" value="Unassembled WGS sequence"/>
</dbReference>
<organism evidence="2 3">
    <name type="scientific">Papaver atlanticum</name>
    <dbReference type="NCBI Taxonomy" id="357466"/>
    <lineage>
        <taxon>Eukaryota</taxon>
        <taxon>Viridiplantae</taxon>
        <taxon>Streptophyta</taxon>
        <taxon>Embryophyta</taxon>
        <taxon>Tracheophyta</taxon>
        <taxon>Spermatophyta</taxon>
        <taxon>Magnoliopsida</taxon>
        <taxon>Ranunculales</taxon>
        <taxon>Papaveraceae</taxon>
        <taxon>Papaveroideae</taxon>
        <taxon>Papaver</taxon>
    </lineage>
</organism>
<gene>
    <name evidence="2" type="ORF">MKW98_008112</name>
</gene>
<protein>
    <submittedName>
        <fullName evidence="2">Uncharacterized protein</fullName>
    </submittedName>
</protein>
<sequence length="122" mass="13570">MHAQFPNEVQQGAQYLQPEQAQRMTPLSLTEARSSMLYCQQPVSAMEQQQTMHSQLGMNSEVNYNGLHMMPSEGGMGGGFPDLMESLSSMLYCQQPVSAMQQQQTMHSQLGMNSEVTIMSCT</sequence>
<dbReference type="EMBL" id="JAJJMB010012776">
    <property type="protein sequence ID" value="KAI3873460.1"/>
    <property type="molecule type" value="Genomic_DNA"/>
</dbReference>
<accession>A0AAD4S8M1</accession>
<proteinExistence type="predicted"/>
<reference evidence="2" key="1">
    <citation type="submission" date="2022-04" db="EMBL/GenBank/DDBJ databases">
        <title>A functionally conserved STORR gene fusion in Papaver species that diverged 16.8 million years ago.</title>
        <authorList>
            <person name="Catania T."/>
        </authorList>
    </citation>
    <scope>NUCLEOTIDE SEQUENCE</scope>
    <source>
        <strain evidence="2">S-188037</strain>
    </source>
</reference>
<name>A0AAD4S8M1_9MAGN</name>
<comment type="caution">
    <text evidence="2">The sequence shown here is derived from an EMBL/GenBank/DDBJ whole genome shotgun (WGS) entry which is preliminary data.</text>
</comment>
<feature type="compositionally biased region" description="Polar residues" evidence="1">
    <location>
        <begin position="7"/>
        <end position="27"/>
    </location>
</feature>
<dbReference type="AlphaFoldDB" id="A0AAD4S8M1"/>
<feature type="region of interest" description="Disordered" evidence="1">
    <location>
        <begin position="1"/>
        <end position="27"/>
    </location>
</feature>
<evidence type="ECO:0000256" key="1">
    <source>
        <dbReference type="SAM" id="MobiDB-lite"/>
    </source>
</evidence>
<evidence type="ECO:0000313" key="3">
    <source>
        <dbReference type="Proteomes" id="UP001202328"/>
    </source>
</evidence>
<evidence type="ECO:0000313" key="2">
    <source>
        <dbReference type="EMBL" id="KAI3873460.1"/>
    </source>
</evidence>
<keyword evidence="3" id="KW-1185">Reference proteome</keyword>